<protein>
    <recommendedName>
        <fullName evidence="2">GTP cyclohydrolase FolE2</fullName>
        <ecNumber evidence="2">3.5.4.16</ecNumber>
    </recommendedName>
</protein>
<sequence length="279" mass="30486">MNAPEKNRLLPDIQSSADVRGIEIGAVGIQGLRYPIKVRSGGRVAATVAQWAMTVTVPATVKGTHMSRFVELLQAQSDALDAAGFRALLRDMLGRLNAQAGTIEMRFPWFVEKTAPVSGVRSLLDHDVQWRASVSAQGQQSLWLKVVVPVTSLCPCSREISVYGAHNQRSHVAIEVEVLDPIEVEDLIAIAERSSSCEVYGLLKRADEKYVTERAYENPKFVEDMVRDVAAALNQERRVGAYTVEVENFESIHNHSAFARIARPAGAAVGVQVRHGAGS</sequence>
<dbReference type="EMBL" id="QXJC01000003">
    <property type="protein sequence ID" value="RID98357.1"/>
    <property type="molecule type" value="Genomic_DNA"/>
</dbReference>
<proteinExistence type="inferred from homology"/>
<organism evidence="3 4">
    <name type="scientific">Simplicispira hankyongi</name>
    <dbReference type="NCBI Taxonomy" id="2315688"/>
    <lineage>
        <taxon>Bacteria</taxon>
        <taxon>Pseudomonadati</taxon>
        <taxon>Pseudomonadota</taxon>
        <taxon>Betaproteobacteria</taxon>
        <taxon>Burkholderiales</taxon>
        <taxon>Comamonadaceae</taxon>
        <taxon>Simplicispira</taxon>
    </lineage>
</organism>
<comment type="caution">
    <text evidence="3">The sequence shown here is derived from an EMBL/GenBank/DDBJ whole genome shotgun (WGS) entry which is preliminary data.</text>
</comment>
<dbReference type="PANTHER" id="PTHR36445">
    <property type="entry name" value="GTP CYCLOHYDROLASE MPTA"/>
    <property type="match status" value="1"/>
</dbReference>
<comment type="pathway">
    <text evidence="2">Cofactor biosynthesis; 7,8-dihydroneopterin triphosphate biosynthesis; 7,8-dihydroneopterin triphosphate from GTP: step 1/1.</text>
</comment>
<keyword evidence="4" id="KW-1185">Reference proteome</keyword>
<evidence type="ECO:0000313" key="3">
    <source>
        <dbReference type="EMBL" id="RID98357.1"/>
    </source>
</evidence>
<dbReference type="GO" id="GO:0046654">
    <property type="term" value="P:tetrahydrofolate biosynthetic process"/>
    <property type="evidence" value="ECO:0007669"/>
    <property type="project" value="UniProtKB-UniRule"/>
</dbReference>
<comment type="function">
    <text evidence="2">Converts GTP to 7,8-dihydroneopterin triphosphate.</text>
</comment>
<evidence type="ECO:0000256" key="1">
    <source>
        <dbReference type="ARBA" id="ARBA00022801"/>
    </source>
</evidence>
<dbReference type="PANTHER" id="PTHR36445:SF1">
    <property type="entry name" value="GTP CYCLOHYDROLASE MPTA"/>
    <property type="match status" value="1"/>
</dbReference>
<dbReference type="NCBIfam" id="NF010200">
    <property type="entry name" value="PRK13674.1-1"/>
    <property type="match status" value="1"/>
</dbReference>
<comment type="catalytic activity">
    <reaction evidence="2">
        <text>GTP + H2O = 7,8-dihydroneopterin 3'-triphosphate + formate + H(+)</text>
        <dbReference type="Rhea" id="RHEA:17473"/>
        <dbReference type="ChEBI" id="CHEBI:15377"/>
        <dbReference type="ChEBI" id="CHEBI:15378"/>
        <dbReference type="ChEBI" id="CHEBI:15740"/>
        <dbReference type="ChEBI" id="CHEBI:37565"/>
        <dbReference type="ChEBI" id="CHEBI:58462"/>
        <dbReference type="EC" id="3.5.4.16"/>
    </reaction>
</comment>
<keyword evidence="1 2" id="KW-0378">Hydrolase</keyword>
<dbReference type="RefSeq" id="WP_119109022.1">
    <property type="nucleotide sequence ID" value="NZ_QXJC01000003.1"/>
</dbReference>
<dbReference type="AlphaFoldDB" id="A0A398CBL4"/>
<accession>A0A398CBL4</accession>
<dbReference type="InterPro" id="IPR022838">
    <property type="entry name" value="GTP_cyclohydrolase_FolE2"/>
</dbReference>
<feature type="site" description="May be catalytically important" evidence="2">
    <location>
        <position position="154"/>
    </location>
</feature>
<dbReference type="EC" id="3.5.4.16" evidence="2"/>
<reference evidence="3 4" key="1">
    <citation type="submission" date="2018-09" db="EMBL/GenBank/DDBJ databases">
        <title>Draft genome of Simplicispira sp. NY-02.</title>
        <authorList>
            <person name="Im W.T."/>
        </authorList>
    </citation>
    <scope>NUCLEOTIDE SEQUENCE [LARGE SCALE GENOMIC DNA]</scope>
    <source>
        <strain evidence="3 4">NY-02</strain>
    </source>
</reference>
<name>A0A398CBL4_9BURK</name>
<dbReference type="Gene3D" id="3.10.270.10">
    <property type="entry name" value="Urate Oxidase"/>
    <property type="match status" value="1"/>
</dbReference>
<gene>
    <name evidence="2" type="primary">folE2</name>
    <name evidence="3" type="ORF">D3F03_08935</name>
</gene>
<dbReference type="Proteomes" id="UP000266302">
    <property type="component" value="Unassembled WGS sequence"/>
</dbReference>
<evidence type="ECO:0000256" key="2">
    <source>
        <dbReference type="HAMAP-Rule" id="MF_01527"/>
    </source>
</evidence>
<dbReference type="HAMAP" id="MF_01527_B">
    <property type="entry name" value="GTP_cyclohydrol_B"/>
    <property type="match status" value="1"/>
</dbReference>
<evidence type="ECO:0000313" key="4">
    <source>
        <dbReference type="Proteomes" id="UP000266302"/>
    </source>
</evidence>
<dbReference type="Pfam" id="PF02649">
    <property type="entry name" value="GCHY-1"/>
    <property type="match status" value="1"/>
</dbReference>
<dbReference type="OrthoDB" id="9774824at2"/>
<dbReference type="InterPro" id="IPR003801">
    <property type="entry name" value="GTP_cyclohydrolase_FolE2/MptA"/>
</dbReference>
<comment type="similarity">
    <text evidence="2">Belongs to the GTP cyclohydrolase IV family.</text>
</comment>
<dbReference type="UniPathway" id="UPA00848">
    <property type="reaction ID" value="UER00151"/>
</dbReference>
<dbReference type="GO" id="GO:0003934">
    <property type="term" value="F:GTP cyclohydrolase I activity"/>
    <property type="evidence" value="ECO:0007669"/>
    <property type="project" value="UniProtKB-UniRule"/>
</dbReference>